<protein>
    <submittedName>
        <fullName evidence="1">Uncharacterized protein</fullName>
    </submittedName>
</protein>
<dbReference type="EMBL" id="JABWDY010031875">
    <property type="protein sequence ID" value="KAF5184602.1"/>
    <property type="molecule type" value="Genomic_DNA"/>
</dbReference>
<reference evidence="1 2" key="1">
    <citation type="submission" date="2020-06" db="EMBL/GenBank/DDBJ databases">
        <title>Transcriptomic and genomic resources for Thalictrum thalictroides and T. hernandezii: Facilitating candidate gene discovery in an emerging model plant lineage.</title>
        <authorList>
            <person name="Arias T."/>
            <person name="Riano-Pachon D.M."/>
            <person name="Di Stilio V.S."/>
        </authorList>
    </citation>
    <scope>NUCLEOTIDE SEQUENCE [LARGE SCALE GENOMIC DNA]</scope>
    <source>
        <strain evidence="2">cv. WT478/WT964</strain>
        <tissue evidence="1">Leaves</tissue>
    </source>
</reference>
<organism evidence="1 2">
    <name type="scientific">Thalictrum thalictroides</name>
    <name type="common">Rue-anemone</name>
    <name type="synonym">Anemone thalictroides</name>
    <dbReference type="NCBI Taxonomy" id="46969"/>
    <lineage>
        <taxon>Eukaryota</taxon>
        <taxon>Viridiplantae</taxon>
        <taxon>Streptophyta</taxon>
        <taxon>Embryophyta</taxon>
        <taxon>Tracheophyta</taxon>
        <taxon>Spermatophyta</taxon>
        <taxon>Magnoliopsida</taxon>
        <taxon>Ranunculales</taxon>
        <taxon>Ranunculaceae</taxon>
        <taxon>Thalictroideae</taxon>
        <taxon>Thalictrum</taxon>
    </lineage>
</organism>
<sequence length="173" mass="20113">MICDPTCCYTYPFDVHQRQSMPMQVCASREKPSSGDGQKSIRINRIKFEISKSSSGGNFLKPLQDIPLSKRVEGERIMFAGAQWQWQDDERKFDFDGSSPRIQEPKGAASLDTFLKKLRLEQYIEIFEFEEITSRILKMLDCRDFGDPASARRKLRLALQDTGFRVMIGRYRR</sequence>
<dbReference type="InterPro" id="IPR013761">
    <property type="entry name" value="SAM/pointed_sf"/>
</dbReference>
<gene>
    <name evidence="1" type="ORF">FRX31_025811</name>
</gene>
<dbReference type="Gene3D" id="1.10.150.50">
    <property type="entry name" value="Transcription Factor, Ets-1"/>
    <property type="match status" value="1"/>
</dbReference>
<keyword evidence="2" id="KW-1185">Reference proteome</keyword>
<dbReference type="Proteomes" id="UP000554482">
    <property type="component" value="Unassembled WGS sequence"/>
</dbReference>
<proteinExistence type="predicted"/>
<accession>A0A7J6VJW4</accession>
<dbReference type="OrthoDB" id="76949at2759"/>
<dbReference type="SUPFAM" id="SSF47769">
    <property type="entry name" value="SAM/Pointed domain"/>
    <property type="match status" value="1"/>
</dbReference>
<name>A0A7J6VJW4_THATH</name>
<comment type="caution">
    <text evidence="1">The sequence shown here is derived from an EMBL/GenBank/DDBJ whole genome shotgun (WGS) entry which is preliminary data.</text>
</comment>
<evidence type="ECO:0000313" key="1">
    <source>
        <dbReference type="EMBL" id="KAF5184602.1"/>
    </source>
</evidence>
<evidence type="ECO:0000313" key="2">
    <source>
        <dbReference type="Proteomes" id="UP000554482"/>
    </source>
</evidence>
<dbReference type="AlphaFoldDB" id="A0A7J6VJW4"/>